<dbReference type="AlphaFoldDB" id="A0A7U9C327"/>
<name>A0A7U9C327_9GAMM</name>
<evidence type="ECO:0000313" key="2">
    <source>
        <dbReference type="Proteomes" id="UP000005756"/>
    </source>
</evidence>
<protein>
    <submittedName>
        <fullName evidence="1">Uncharacterized protein</fullName>
    </submittedName>
</protein>
<gene>
    <name evidence="1" type="ORF">KUC_0134</name>
</gene>
<sequence length="57" mass="6698">MTFLLLGLEQGFPHYLWITLFTTTLKRPEIAMGSGPALNWLFFDLQQVIVFKQFKFC</sequence>
<accession>A0A7U9C327</accession>
<evidence type="ECO:0000313" key="1">
    <source>
        <dbReference type="EMBL" id="EHJ93189.1"/>
    </source>
</evidence>
<dbReference type="EMBL" id="JH393257">
    <property type="protein sequence ID" value="EHJ93189.1"/>
    <property type="molecule type" value="Genomic_DNA"/>
</dbReference>
<organism evidence="1 2">
    <name type="scientific">Vreelandella boliviensis LC1</name>
    <dbReference type="NCBI Taxonomy" id="1072583"/>
    <lineage>
        <taxon>Bacteria</taxon>
        <taxon>Pseudomonadati</taxon>
        <taxon>Pseudomonadota</taxon>
        <taxon>Gammaproteobacteria</taxon>
        <taxon>Oceanospirillales</taxon>
        <taxon>Halomonadaceae</taxon>
        <taxon>Vreelandella</taxon>
    </lineage>
</organism>
<proteinExistence type="predicted"/>
<reference evidence="1 2" key="1">
    <citation type="submission" date="2011-10" db="EMBL/GenBank/DDBJ databases">
        <authorList>
            <person name="Quillaguamn J."/>
            <person name="Guzmn D."/>
            <person name="Balderrama-Subieta A."/>
            <person name="Cardona-Ortuo C."/>
            <person name="Guevara-Martnez M."/>
            <person name="Callisaya-Quispe N."/>
        </authorList>
    </citation>
    <scope>NUCLEOTIDE SEQUENCE [LARGE SCALE GENOMIC DNA]</scope>
    <source>
        <strain evidence="1 2">LC1</strain>
    </source>
</reference>
<dbReference type="Proteomes" id="UP000005756">
    <property type="component" value="Unassembled WGS sequence"/>
</dbReference>